<evidence type="ECO:0000313" key="3">
    <source>
        <dbReference type="RefSeq" id="XP_018817459.1"/>
    </source>
</evidence>
<protein>
    <submittedName>
        <fullName evidence="3">Uncharacterized protein LOC108988603</fullName>
    </submittedName>
</protein>
<dbReference type="GeneID" id="108988603"/>
<feature type="transmembrane region" description="Helical" evidence="1">
    <location>
        <begin position="93"/>
        <end position="114"/>
    </location>
</feature>
<dbReference type="InParanoid" id="A0A2I4EDI0"/>
<dbReference type="Proteomes" id="UP000235220">
    <property type="component" value="Chromosome 6"/>
</dbReference>
<accession>A0A2I4EDI0</accession>
<keyword evidence="1" id="KW-0472">Membrane</keyword>
<dbReference type="AlphaFoldDB" id="A0A2I4EDI0"/>
<keyword evidence="1" id="KW-0812">Transmembrane</keyword>
<keyword evidence="2" id="KW-1185">Reference proteome</keyword>
<sequence length="120" mass="13427">MGNHPANHKLPSEHSSSTIISTWVSLSSLYLSVLSRPAAFHLPTLRTTPYRTVVTLLLFGFKAQVVYRKSQDLSAGDHLSAYRGAWVDSFREFCNFCFGFYLVFNVCIVGPFGWGSFVSL</sequence>
<dbReference type="KEGG" id="jre:108988603"/>
<name>A0A2I4EDI0_JUGRE</name>
<proteinExistence type="predicted"/>
<organism evidence="2 3">
    <name type="scientific">Juglans regia</name>
    <name type="common">English walnut</name>
    <dbReference type="NCBI Taxonomy" id="51240"/>
    <lineage>
        <taxon>Eukaryota</taxon>
        <taxon>Viridiplantae</taxon>
        <taxon>Streptophyta</taxon>
        <taxon>Embryophyta</taxon>
        <taxon>Tracheophyta</taxon>
        <taxon>Spermatophyta</taxon>
        <taxon>Magnoliopsida</taxon>
        <taxon>eudicotyledons</taxon>
        <taxon>Gunneridae</taxon>
        <taxon>Pentapetalae</taxon>
        <taxon>rosids</taxon>
        <taxon>fabids</taxon>
        <taxon>Fagales</taxon>
        <taxon>Juglandaceae</taxon>
        <taxon>Juglans</taxon>
    </lineage>
</organism>
<keyword evidence="1" id="KW-1133">Transmembrane helix</keyword>
<dbReference type="RefSeq" id="XP_018817459.1">
    <property type="nucleotide sequence ID" value="XM_018961914.2"/>
</dbReference>
<reference evidence="3" key="1">
    <citation type="submission" date="2025-08" db="UniProtKB">
        <authorList>
            <consortium name="RefSeq"/>
        </authorList>
    </citation>
    <scope>IDENTIFICATION</scope>
    <source>
        <tissue evidence="3">Leaves</tissue>
    </source>
</reference>
<evidence type="ECO:0000313" key="2">
    <source>
        <dbReference type="Proteomes" id="UP000235220"/>
    </source>
</evidence>
<evidence type="ECO:0000256" key="1">
    <source>
        <dbReference type="SAM" id="Phobius"/>
    </source>
</evidence>
<gene>
    <name evidence="3" type="primary">LOC108988603</name>
</gene>